<evidence type="ECO:0000259" key="5">
    <source>
        <dbReference type="SMART" id="SM00822"/>
    </source>
</evidence>
<dbReference type="InterPro" id="IPR036291">
    <property type="entry name" value="NAD(P)-bd_dom_sf"/>
</dbReference>
<dbReference type="RefSeq" id="WP_344106398.1">
    <property type="nucleotide sequence ID" value="NZ_BAAAPC010000016.1"/>
</dbReference>
<name>A0ABN2TE16_9ACTN</name>
<dbReference type="PRINTS" id="PR00080">
    <property type="entry name" value="SDRFAMILY"/>
</dbReference>
<feature type="domain" description="Ketoreductase" evidence="5">
    <location>
        <begin position="35"/>
        <end position="246"/>
    </location>
</feature>
<gene>
    <name evidence="6" type="ORF">GCM10009799_37340</name>
</gene>
<dbReference type="Proteomes" id="UP001501585">
    <property type="component" value="Unassembled WGS sequence"/>
</dbReference>
<proteinExistence type="inferred from homology"/>
<dbReference type="InterPro" id="IPR057326">
    <property type="entry name" value="KR_dom"/>
</dbReference>
<dbReference type="PANTHER" id="PTHR45024">
    <property type="entry name" value="DEHYDROGENASES, SHORT CHAIN"/>
    <property type="match status" value="1"/>
</dbReference>
<accession>A0ABN2TE16</accession>
<evidence type="ECO:0000313" key="7">
    <source>
        <dbReference type="Proteomes" id="UP001501585"/>
    </source>
</evidence>
<dbReference type="Gene3D" id="3.40.50.720">
    <property type="entry name" value="NAD(P)-binding Rossmann-like Domain"/>
    <property type="match status" value="1"/>
</dbReference>
<evidence type="ECO:0000256" key="1">
    <source>
        <dbReference type="ARBA" id="ARBA00006484"/>
    </source>
</evidence>
<dbReference type="InterPro" id="IPR002347">
    <property type="entry name" value="SDR_fam"/>
</dbReference>
<evidence type="ECO:0000256" key="4">
    <source>
        <dbReference type="SAM" id="MobiDB-lite"/>
    </source>
</evidence>
<feature type="region of interest" description="Disordered" evidence="4">
    <location>
        <begin position="1"/>
        <end position="32"/>
    </location>
</feature>
<evidence type="ECO:0000256" key="2">
    <source>
        <dbReference type="ARBA" id="ARBA00023002"/>
    </source>
</evidence>
<dbReference type="Pfam" id="PF00106">
    <property type="entry name" value="adh_short"/>
    <property type="match status" value="1"/>
</dbReference>
<organism evidence="6 7">
    <name type="scientific">Nocardiopsis rhodophaea</name>
    <dbReference type="NCBI Taxonomy" id="280238"/>
    <lineage>
        <taxon>Bacteria</taxon>
        <taxon>Bacillati</taxon>
        <taxon>Actinomycetota</taxon>
        <taxon>Actinomycetes</taxon>
        <taxon>Streptosporangiales</taxon>
        <taxon>Nocardiopsidaceae</taxon>
        <taxon>Nocardiopsis</taxon>
    </lineage>
</organism>
<comment type="similarity">
    <text evidence="1 3">Belongs to the short-chain dehydrogenases/reductases (SDR) family.</text>
</comment>
<comment type="caution">
    <text evidence="6">The sequence shown here is derived from an EMBL/GenBank/DDBJ whole genome shotgun (WGS) entry which is preliminary data.</text>
</comment>
<keyword evidence="2" id="KW-0560">Oxidoreductase</keyword>
<evidence type="ECO:0000256" key="3">
    <source>
        <dbReference type="RuleBase" id="RU000363"/>
    </source>
</evidence>
<dbReference type="EMBL" id="BAAAPC010000016">
    <property type="protein sequence ID" value="GAA2006343.1"/>
    <property type="molecule type" value="Genomic_DNA"/>
</dbReference>
<dbReference type="PANTHER" id="PTHR45024:SF2">
    <property type="entry name" value="SCP2 DOMAIN-CONTAINING PROTEIN"/>
    <property type="match status" value="1"/>
</dbReference>
<dbReference type="InterPro" id="IPR051687">
    <property type="entry name" value="Peroxisomal_Beta-Oxidation"/>
</dbReference>
<reference evidence="6 7" key="1">
    <citation type="journal article" date="2019" name="Int. J. Syst. Evol. Microbiol.">
        <title>The Global Catalogue of Microorganisms (GCM) 10K type strain sequencing project: providing services to taxonomists for standard genome sequencing and annotation.</title>
        <authorList>
            <consortium name="The Broad Institute Genomics Platform"/>
            <consortium name="The Broad Institute Genome Sequencing Center for Infectious Disease"/>
            <person name="Wu L."/>
            <person name="Ma J."/>
        </authorList>
    </citation>
    <scope>NUCLEOTIDE SEQUENCE [LARGE SCALE GENOMIC DNA]</scope>
    <source>
        <strain evidence="6 7">JCM 15313</strain>
    </source>
</reference>
<dbReference type="PRINTS" id="PR00081">
    <property type="entry name" value="GDHRDH"/>
</dbReference>
<dbReference type="SUPFAM" id="SSF51735">
    <property type="entry name" value="NAD(P)-binding Rossmann-fold domains"/>
    <property type="match status" value="1"/>
</dbReference>
<dbReference type="SMART" id="SM00822">
    <property type="entry name" value="PKS_KR"/>
    <property type="match status" value="1"/>
</dbReference>
<protein>
    <submittedName>
        <fullName evidence="6">3-oxoacyl-ACP reductase</fullName>
    </submittedName>
</protein>
<sequence length="320" mass="32560">MSTTGPTDPCPTPSHQPDRSHRAGQGGADTSLDGRVAVITGAGQGLGRAHAQALAALGARLVLNDLGGEVEEVAAGIRAEGGQATALTGDTADIGHGRELVDAAVEGYGRLDILVNNAGITRDRMLFNMSEEEWDAVVRVHLKGHFSTSRAAASYWRARAKSDGGPVYGRILNTASESFLLGSPGQPNYAAAKAGIAALTTASAQGLGRYGVTANAICPRARTAMTSDVFGPAPDAGPDPLAPEHVTPLVAYLASPAAAHVSGQVFVVHGGVIGVMSPPSVAATLRADGCWTSADQVARAFTGADLPAHGFVATDVLELT</sequence>
<keyword evidence="7" id="KW-1185">Reference proteome</keyword>
<evidence type="ECO:0000313" key="6">
    <source>
        <dbReference type="EMBL" id="GAA2006343.1"/>
    </source>
</evidence>